<dbReference type="InterPro" id="IPR047324">
    <property type="entry name" value="LbH_gamma_CA-like"/>
</dbReference>
<dbReference type="Pfam" id="PF00132">
    <property type="entry name" value="Hexapep"/>
    <property type="match status" value="2"/>
</dbReference>
<gene>
    <name evidence="1" type="ORF">HMPREF1250_0047</name>
</gene>
<dbReference type="SUPFAM" id="SSF51161">
    <property type="entry name" value="Trimeric LpxA-like enzymes"/>
    <property type="match status" value="1"/>
</dbReference>
<dbReference type="RefSeq" id="WP_023054146.1">
    <property type="nucleotide sequence ID" value="NZ_AWXA01000045.1"/>
</dbReference>
<sequence>MAHILPFKGIYPTIHHTAVLADTAVIIGDVTLGPGVSIWPNAVIRGDFSAITVGAYTNIQDNVTVHSDIRTPHHIGDHVLIGHNAIIHGQSIGAGALIGMGAVLMSYSSIGENSIIGAGTIITQGKRISADSLVYGNPFRIIRSVTEEEKEETRKEVGAYH</sequence>
<dbReference type="InterPro" id="IPR050484">
    <property type="entry name" value="Transf_Hexapept/Carb_Anhydrase"/>
</dbReference>
<dbReference type="Gene3D" id="2.160.10.10">
    <property type="entry name" value="Hexapeptide repeat proteins"/>
    <property type="match status" value="1"/>
</dbReference>
<name>U7UH57_9FIRM</name>
<dbReference type="STRING" id="1111454.HMPREF1250_0047"/>
<dbReference type="CDD" id="cd04645">
    <property type="entry name" value="LbH_gamma_CA_like"/>
    <property type="match status" value="1"/>
</dbReference>
<accession>U7UH57</accession>
<evidence type="ECO:0000313" key="2">
    <source>
        <dbReference type="Proteomes" id="UP000017090"/>
    </source>
</evidence>
<dbReference type="OrthoDB" id="9803036at2"/>
<reference evidence="1 2" key="1">
    <citation type="submission" date="2013-09" db="EMBL/GenBank/DDBJ databases">
        <authorList>
            <person name="Durkin A.S."/>
            <person name="Haft D.R."/>
            <person name="McCorrison J."/>
            <person name="Torralba M."/>
            <person name="Gillis M."/>
            <person name="Haft D.H."/>
            <person name="Methe B."/>
            <person name="Sutton G."/>
            <person name="Nelson K.E."/>
        </authorList>
    </citation>
    <scope>NUCLEOTIDE SEQUENCE [LARGE SCALE GENOMIC DNA]</scope>
    <source>
        <strain evidence="1 2">BV3C16-1</strain>
    </source>
</reference>
<protein>
    <submittedName>
        <fullName evidence="1">Transferase hexapeptide repeat protein</fullName>
    </submittedName>
</protein>
<keyword evidence="2" id="KW-1185">Reference proteome</keyword>
<keyword evidence="1" id="KW-0808">Transferase</keyword>
<dbReference type="InterPro" id="IPR001451">
    <property type="entry name" value="Hexapep"/>
</dbReference>
<dbReference type="PANTHER" id="PTHR13061:SF29">
    <property type="entry name" value="GAMMA CARBONIC ANHYDRASE-LIKE 1, MITOCHONDRIAL-RELATED"/>
    <property type="match status" value="1"/>
</dbReference>
<evidence type="ECO:0000313" key="1">
    <source>
        <dbReference type="EMBL" id="ERT58214.1"/>
    </source>
</evidence>
<dbReference type="Proteomes" id="UP000017090">
    <property type="component" value="Unassembled WGS sequence"/>
</dbReference>
<proteinExistence type="predicted"/>
<dbReference type="GO" id="GO:0016740">
    <property type="term" value="F:transferase activity"/>
    <property type="evidence" value="ECO:0007669"/>
    <property type="project" value="UniProtKB-KW"/>
</dbReference>
<dbReference type="AlphaFoldDB" id="U7UH57"/>
<dbReference type="InterPro" id="IPR011004">
    <property type="entry name" value="Trimer_LpxA-like_sf"/>
</dbReference>
<comment type="caution">
    <text evidence="1">The sequence shown here is derived from an EMBL/GenBank/DDBJ whole genome shotgun (WGS) entry which is preliminary data.</text>
</comment>
<dbReference type="PANTHER" id="PTHR13061">
    <property type="entry name" value="DYNACTIN SUBUNIT P25"/>
    <property type="match status" value="1"/>
</dbReference>
<dbReference type="EMBL" id="AWXA01000045">
    <property type="protein sequence ID" value="ERT58214.1"/>
    <property type="molecule type" value="Genomic_DNA"/>
</dbReference>
<organism evidence="1 2">
    <name type="scientific">Megasphaera vaginalis</name>
    <name type="common">ex Srinivasan et al. 2021</name>
    <dbReference type="NCBI Taxonomy" id="1111454"/>
    <lineage>
        <taxon>Bacteria</taxon>
        <taxon>Bacillati</taxon>
        <taxon>Bacillota</taxon>
        <taxon>Negativicutes</taxon>
        <taxon>Veillonellales</taxon>
        <taxon>Veillonellaceae</taxon>
        <taxon>Megasphaera</taxon>
    </lineage>
</organism>
<dbReference type="eggNOG" id="COG0663">
    <property type="taxonomic scope" value="Bacteria"/>
</dbReference>
<dbReference type="PATRIC" id="fig|1111454.3.peg.1674"/>